<dbReference type="Gene3D" id="2.60.120.10">
    <property type="entry name" value="Jelly Rolls"/>
    <property type="match status" value="1"/>
</dbReference>
<sequence>MSFPGGVGVSGLRVYDWPATDGPCGGSPHMHLLCAEAYVVAEGAGAVQTLTWEGYAETPLGPGSVVWFTPGTIHRLVNGDGRLRIVVIMQNSGLPEAGDAVLTFPPYVLADPARYAETAAIGDAEGARRRRDAAVEGFLRLRDQGREALDEFHRQAAALVAGRLDDFEKRWRDGALAAAEETGAQIRALRGGDLGHLRRGRVLSAPPEPRLGMCGALDTYRVTGPSSL</sequence>
<dbReference type="OrthoDB" id="623300at2"/>
<name>A0A367FLV7_9ACTN</name>
<dbReference type="AlphaFoldDB" id="A0A367FLV7"/>
<evidence type="ECO:0000313" key="1">
    <source>
        <dbReference type="EMBL" id="RCG30640.1"/>
    </source>
</evidence>
<dbReference type="SUPFAM" id="SSF51182">
    <property type="entry name" value="RmlC-like cupins"/>
    <property type="match status" value="1"/>
</dbReference>
<organism evidence="1 2">
    <name type="scientific">Sphaerisporangium album</name>
    <dbReference type="NCBI Taxonomy" id="509200"/>
    <lineage>
        <taxon>Bacteria</taxon>
        <taxon>Bacillati</taxon>
        <taxon>Actinomycetota</taxon>
        <taxon>Actinomycetes</taxon>
        <taxon>Streptosporangiales</taxon>
        <taxon>Streptosporangiaceae</taxon>
        <taxon>Sphaerisporangium</taxon>
    </lineage>
</organism>
<accession>A0A367FLV7</accession>
<dbReference type="InterPro" id="IPR011051">
    <property type="entry name" value="RmlC_Cupin_sf"/>
</dbReference>
<dbReference type="Proteomes" id="UP000253094">
    <property type="component" value="Unassembled WGS sequence"/>
</dbReference>
<comment type="caution">
    <text evidence="1">The sequence shown here is derived from an EMBL/GenBank/DDBJ whole genome shotgun (WGS) entry which is preliminary data.</text>
</comment>
<proteinExistence type="predicted"/>
<keyword evidence="2" id="KW-1185">Reference proteome</keyword>
<dbReference type="InterPro" id="IPR014710">
    <property type="entry name" value="RmlC-like_jellyroll"/>
</dbReference>
<dbReference type="RefSeq" id="WP_114029435.1">
    <property type="nucleotide sequence ID" value="NZ_QOIL01000007.1"/>
</dbReference>
<dbReference type="EMBL" id="QOIL01000007">
    <property type="protein sequence ID" value="RCG30640.1"/>
    <property type="molecule type" value="Genomic_DNA"/>
</dbReference>
<dbReference type="CDD" id="cd02208">
    <property type="entry name" value="cupin_RmlC-like"/>
    <property type="match status" value="1"/>
</dbReference>
<reference evidence="1 2" key="1">
    <citation type="submission" date="2018-06" db="EMBL/GenBank/DDBJ databases">
        <title>Sphaerisporangium craniellae sp. nov., isolated from a marine sponge in the South China Sea.</title>
        <authorList>
            <person name="Li L."/>
        </authorList>
    </citation>
    <scope>NUCLEOTIDE SEQUENCE [LARGE SCALE GENOMIC DNA]</scope>
    <source>
        <strain evidence="1 2">CCTCC AA 208026</strain>
    </source>
</reference>
<gene>
    <name evidence="1" type="ORF">DQ384_15265</name>
</gene>
<protein>
    <submittedName>
        <fullName evidence="1">Cupin</fullName>
    </submittedName>
</protein>
<evidence type="ECO:0000313" key="2">
    <source>
        <dbReference type="Proteomes" id="UP000253094"/>
    </source>
</evidence>